<accession>A0AAD8T4H1</accession>
<evidence type="ECO:0000313" key="2">
    <source>
        <dbReference type="EMBL" id="KAK1668868.1"/>
    </source>
</evidence>
<organism evidence="2 3">
    <name type="scientific">Lolium multiflorum</name>
    <name type="common">Italian ryegrass</name>
    <name type="synonym">Lolium perenne subsp. multiflorum</name>
    <dbReference type="NCBI Taxonomy" id="4521"/>
    <lineage>
        <taxon>Eukaryota</taxon>
        <taxon>Viridiplantae</taxon>
        <taxon>Streptophyta</taxon>
        <taxon>Embryophyta</taxon>
        <taxon>Tracheophyta</taxon>
        <taxon>Spermatophyta</taxon>
        <taxon>Magnoliopsida</taxon>
        <taxon>Liliopsida</taxon>
        <taxon>Poales</taxon>
        <taxon>Poaceae</taxon>
        <taxon>BOP clade</taxon>
        <taxon>Pooideae</taxon>
        <taxon>Poodae</taxon>
        <taxon>Poeae</taxon>
        <taxon>Poeae Chloroplast Group 2 (Poeae type)</taxon>
        <taxon>Loliodinae</taxon>
        <taxon>Loliinae</taxon>
        <taxon>Lolium</taxon>
    </lineage>
</organism>
<dbReference type="AlphaFoldDB" id="A0AAD8T4H1"/>
<keyword evidence="3" id="KW-1185">Reference proteome</keyword>
<comment type="caution">
    <text evidence="2">The sequence shown here is derived from an EMBL/GenBank/DDBJ whole genome shotgun (WGS) entry which is preliminary data.</text>
</comment>
<protein>
    <submittedName>
        <fullName evidence="2">Uncharacterized protein</fullName>
    </submittedName>
</protein>
<feature type="compositionally biased region" description="Basic residues" evidence="1">
    <location>
        <begin position="521"/>
        <end position="535"/>
    </location>
</feature>
<feature type="compositionally biased region" description="Pro residues" evidence="1">
    <location>
        <begin position="35"/>
        <end position="46"/>
    </location>
</feature>
<dbReference type="EMBL" id="JAUUTY010000003">
    <property type="protein sequence ID" value="KAK1668868.1"/>
    <property type="molecule type" value="Genomic_DNA"/>
</dbReference>
<dbReference type="Proteomes" id="UP001231189">
    <property type="component" value="Unassembled WGS sequence"/>
</dbReference>
<dbReference type="PANTHER" id="PTHR37766">
    <property type="entry name" value="OS01G0897100 PROTEIN"/>
    <property type="match status" value="1"/>
</dbReference>
<feature type="compositionally biased region" description="Basic and acidic residues" evidence="1">
    <location>
        <begin position="503"/>
        <end position="520"/>
    </location>
</feature>
<feature type="region of interest" description="Disordered" evidence="1">
    <location>
        <begin position="503"/>
        <end position="537"/>
    </location>
</feature>
<evidence type="ECO:0000256" key="1">
    <source>
        <dbReference type="SAM" id="MobiDB-lite"/>
    </source>
</evidence>
<evidence type="ECO:0000313" key="3">
    <source>
        <dbReference type="Proteomes" id="UP001231189"/>
    </source>
</evidence>
<dbReference type="PANTHER" id="PTHR37766:SF1">
    <property type="entry name" value="OS01G0897100 PROTEIN"/>
    <property type="match status" value="1"/>
</dbReference>
<reference evidence="2" key="1">
    <citation type="submission" date="2023-07" db="EMBL/GenBank/DDBJ databases">
        <title>A chromosome-level genome assembly of Lolium multiflorum.</title>
        <authorList>
            <person name="Chen Y."/>
            <person name="Copetti D."/>
            <person name="Kolliker R."/>
            <person name="Studer B."/>
        </authorList>
    </citation>
    <scope>NUCLEOTIDE SEQUENCE</scope>
    <source>
        <strain evidence="2">02402/16</strain>
        <tissue evidence="2">Leaf</tissue>
    </source>
</reference>
<proteinExistence type="predicted"/>
<name>A0AAD8T4H1_LOLMU</name>
<feature type="region of interest" description="Disordered" evidence="1">
    <location>
        <begin position="1"/>
        <end position="76"/>
    </location>
</feature>
<gene>
    <name evidence="2" type="ORF">QYE76_057027</name>
</gene>
<feature type="compositionally biased region" description="Low complexity" evidence="1">
    <location>
        <begin position="15"/>
        <end position="34"/>
    </location>
</feature>
<sequence>MQQSFAAPPPPAPAPASGSPPQAPAEPALTAAQKAPPPAPAPASEPPPKDPLAEPAPTDAQKALGPKPAPPAEDPDKKVVENYQQENPKMVQLFLQVPTDGGSADTDAVRARRSLLNEAESVIRSVVRSGGRYEARMWLCSTISSVHLLDPRDQRDLFINLLEMKDSRRDVAARLLRMIFDKKPKKAGSVLAKKLHMLEKFFQGNPERTLQWFSHFAATGDLTHKKGARALAHFAFVNRDVCWEELEWKGKHGQSPAVVATKPHYFRDLDVLQTVENFLEYVPDFWSSEELADSVKDGEILQIDTEYFVDQFVYLMYEENFKDVWQVIEEFLMEEQFSSLSQYLLIHLDEQRLLRFLKTLGKFIRPNALCKELAFPCCWLEVLLSAHIDQISLDELILLNCVIAKGRQLWHLMNGEEHEEERGRMDDLVKGTNHLTDADHFALIKDFMTTKFPDALKWIGIQSWVIFCDLSKECRSADSCESLFTGNNIKFRKAHDYSLVKNDGHPAVHTSDTDDKDLTRSSRKRRRDKKKRRHRYDSDEDNVDQLLELGNFNGKGTVELQRGSWHLSTDDFSASWDIADVPDHLSNHYLRETQGRSLKLKFILLLTALTQWKTSPAWTLK</sequence>